<evidence type="ECO:0000313" key="2">
    <source>
        <dbReference type="Proteomes" id="UP001341840"/>
    </source>
</evidence>
<dbReference type="EMBL" id="JASCZI010157145">
    <property type="protein sequence ID" value="MED6178708.1"/>
    <property type="molecule type" value="Genomic_DNA"/>
</dbReference>
<accession>A0ABU6W182</accession>
<name>A0ABU6W182_9FABA</name>
<protein>
    <submittedName>
        <fullName evidence="1">Uncharacterized protein</fullName>
    </submittedName>
</protein>
<evidence type="ECO:0000313" key="1">
    <source>
        <dbReference type="EMBL" id="MED6178708.1"/>
    </source>
</evidence>
<dbReference type="Proteomes" id="UP001341840">
    <property type="component" value="Unassembled WGS sequence"/>
</dbReference>
<sequence>MSLPSSLKDVAIELLQLSLPRLLASWVIRVQEKLSDTLATKRGIQSDAINNARFS</sequence>
<gene>
    <name evidence="1" type="ORF">PIB30_110212</name>
</gene>
<organism evidence="1 2">
    <name type="scientific">Stylosanthes scabra</name>
    <dbReference type="NCBI Taxonomy" id="79078"/>
    <lineage>
        <taxon>Eukaryota</taxon>
        <taxon>Viridiplantae</taxon>
        <taxon>Streptophyta</taxon>
        <taxon>Embryophyta</taxon>
        <taxon>Tracheophyta</taxon>
        <taxon>Spermatophyta</taxon>
        <taxon>Magnoliopsida</taxon>
        <taxon>eudicotyledons</taxon>
        <taxon>Gunneridae</taxon>
        <taxon>Pentapetalae</taxon>
        <taxon>rosids</taxon>
        <taxon>fabids</taxon>
        <taxon>Fabales</taxon>
        <taxon>Fabaceae</taxon>
        <taxon>Papilionoideae</taxon>
        <taxon>50 kb inversion clade</taxon>
        <taxon>dalbergioids sensu lato</taxon>
        <taxon>Dalbergieae</taxon>
        <taxon>Pterocarpus clade</taxon>
        <taxon>Stylosanthes</taxon>
    </lineage>
</organism>
<reference evidence="1 2" key="1">
    <citation type="journal article" date="2023" name="Plants (Basel)">
        <title>Bridging the Gap: Combining Genomics and Transcriptomics Approaches to Understand Stylosanthes scabra, an Orphan Legume from the Brazilian Caatinga.</title>
        <authorList>
            <person name="Ferreira-Neto J.R.C."/>
            <person name="da Silva M.D."/>
            <person name="Binneck E."/>
            <person name="de Melo N.F."/>
            <person name="da Silva R.H."/>
            <person name="de Melo A.L.T.M."/>
            <person name="Pandolfi V."/>
            <person name="Bustamante F.O."/>
            <person name="Brasileiro-Vidal A.C."/>
            <person name="Benko-Iseppon A.M."/>
        </authorList>
    </citation>
    <scope>NUCLEOTIDE SEQUENCE [LARGE SCALE GENOMIC DNA]</scope>
    <source>
        <tissue evidence="1">Leaves</tissue>
    </source>
</reference>
<keyword evidence="2" id="KW-1185">Reference proteome</keyword>
<comment type="caution">
    <text evidence="1">The sequence shown here is derived from an EMBL/GenBank/DDBJ whole genome shotgun (WGS) entry which is preliminary data.</text>
</comment>
<proteinExistence type="predicted"/>